<evidence type="ECO:0000313" key="2">
    <source>
        <dbReference type="Proteomes" id="UP001209570"/>
    </source>
</evidence>
<name>A0AAD5M1P3_PYTIN</name>
<evidence type="ECO:0000313" key="1">
    <source>
        <dbReference type="EMBL" id="KAJ0392303.1"/>
    </source>
</evidence>
<comment type="caution">
    <text evidence="1">The sequence shown here is derived from an EMBL/GenBank/DDBJ whole genome shotgun (WGS) entry which is preliminary data.</text>
</comment>
<organism evidence="1 2">
    <name type="scientific">Pythium insidiosum</name>
    <name type="common">Pythiosis disease agent</name>
    <dbReference type="NCBI Taxonomy" id="114742"/>
    <lineage>
        <taxon>Eukaryota</taxon>
        <taxon>Sar</taxon>
        <taxon>Stramenopiles</taxon>
        <taxon>Oomycota</taxon>
        <taxon>Peronosporomycetes</taxon>
        <taxon>Pythiales</taxon>
        <taxon>Pythiaceae</taxon>
        <taxon>Pythium</taxon>
    </lineage>
</organism>
<gene>
    <name evidence="1" type="ORF">P43SY_006896</name>
</gene>
<dbReference type="EMBL" id="JAKCXM010000668">
    <property type="protein sequence ID" value="KAJ0392303.1"/>
    <property type="molecule type" value="Genomic_DNA"/>
</dbReference>
<sequence length="225" mass="24970">MRAKYTLKDKMKIARKAKATSIHHASRVFKVDRRCVVAEYNITAANIINYDETAVFAEHNKNRTIDVRGATDVPVQSLGPEKVRVTAVFGARADGSKLMPCMMTKPVGKAISIAKVDGVVRLASPNSWMNTEAFIAYVDFMFPFAAWAPIPEAVIRRGFKSCFMGADDELALWRHEVYGYSFMAALIDRSAPDAPDDMDISDDERDDDELDDAVLIDGVATIDIE</sequence>
<dbReference type="Proteomes" id="UP001209570">
    <property type="component" value="Unassembled WGS sequence"/>
</dbReference>
<dbReference type="AlphaFoldDB" id="A0AAD5M1P3"/>
<proteinExistence type="predicted"/>
<evidence type="ECO:0008006" key="3">
    <source>
        <dbReference type="Google" id="ProtNLM"/>
    </source>
</evidence>
<reference evidence="1" key="1">
    <citation type="submission" date="2021-12" db="EMBL/GenBank/DDBJ databases">
        <title>Prjna785345.</title>
        <authorList>
            <person name="Rujirawat T."/>
            <person name="Krajaejun T."/>
        </authorList>
    </citation>
    <scope>NUCLEOTIDE SEQUENCE</scope>
    <source>
        <strain evidence="1">Pi057C3</strain>
    </source>
</reference>
<keyword evidence="2" id="KW-1185">Reference proteome</keyword>
<protein>
    <recommendedName>
        <fullName evidence="3">DDE-1 domain-containing protein</fullName>
    </recommendedName>
</protein>
<accession>A0AAD5M1P3</accession>